<evidence type="ECO:0000313" key="4">
    <source>
        <dbReference type="EMBL" id="MEC3861432.1"/>
    </source>
</evidence>
<dbReference type="EMBL" id="JAYLLH010000010">
    <property type="protein sequence ID" value="MEC3861432.1"/>
    <property type="molecule type" value="Genomic_DNA"/>
</dbReference>
<comment type="caution">
    <text evidence="4">The sequence shown here is derived from an EMBL/GenBank/DDBJ whole genome shotgun (WGS) entry which is preliminary data.</text>
</comment>
<protein>
    <submittedName>
        <fullName evidence="4">ATP12 family protein</fullName>
    </submittedName>
</protein>
<keyword evidence="3" id="KW-0143">Chaperone</keyword>
<dbReference type="RefSeq" id="WP_326297150.1">
    <property type="nucleotide sequence ID" value="NZ_JAYLLH010000010.1"/>
</dbReference>
<dbReference type="InterPro" id="IPR023335">
    <property type="entry name" value="ATP12_ortho_dom_sf"/>
</dbReference>
<dbReference type="PANTHER" id="PTHR21013">
    <property type="entry name" value="ATP SYNTHASE MITOCHONDRIAL F1 COMPLEX ASSEMBLY FACTOR 2/ATP12 PROTEIN, MITOCHONDRIAL PRECURSOR"/>
    <property type="match status" value="1"/>
</dbReference>
<proteinExistence type="inferred from homology"/>
<dbReference type="Gene3D" id="3.30.2180.10">
    <property type="entry name" value="ATP12-like"/>
    <property type="match status" value="1"/>
</dbReference>
<reference evidence="4 5" key="1">
    <citation type="submission" date="2024-01" db="EMBL/GenBank/DDBJ databases">
        <title>Mesobacterium rodlantinim sp. nov., isolated from shallow sea hydrothermal systems off Kueishantao Island.</title>
        <authorList>
            <person name="Su Z."/>
            <person name="Tang K."/>
        </authorList>
    </citation>
    <scope>NUCLEOTIDE SEQUENCE [LARGE SCALE GENOMIC DNA]</scope>
    <source>
        <strain evidence="4 5">TK19101</strain>
    </source>
</reference>
<dbReference type="Pfam" id="PF07542">
    <property type="entry name" value="ATP12"/>
    <property type="match status" value="1"/>
</dbReference>
<dbReference type="Proteomes" id="UP001348149">
    <property type="component" value="Unassembled WGS sequence"/>
</dbReference>
<keyword evidence="2" id="KW-0809">Transit peptide</keyword>
<dbReference type="InterPro" id="IPR042272">
    <property type="entry name" value="ATP12_ATP_synth-F1-assembly_N"/>
</dbReference>
<organism evidence="4 5">
    <name type="scientific">Mesobacterium hydrothermale</name>
    <dbReference type="NCBI Taxonomy" id="3111907"/>
    <lineage>
        <taxon>Bacteria</taxon>
        <taxon>Pseudomonadati</taxon>
        <taxon>Pseudomonadota</taxon>
        <taxon>Alphaproteobacteria</taxon>
        <taxon>Rhodobacterales</taxon>
        <taxon>Roseobacteraceae</taxon>
        <taxon>Mesobacterium</taxon>
    </lineage>
</organism>
<accession>A0ABU6HH52</accession>
<evidence type="ECO:0000256" key="1">
    <source>
        <dbReference type="ARBA" id="ARBA00008231"/>
    </source>
</evidence>
<dbReference type="PANTHER" id="PTHR21013:SF10">
    <property type="entry name" value="ATP SYNTHASE MITOCHONDRIAL F1 COMPLEX ASSEMBLY FACTOR 2"/>
    <property type="match status" value="1"/>
</dbReference>
<evidence type="ECO:0000256" key="3">
    <source>
        <dbReference type="ARBA" id="ARBA00023186"/>
    </source>
</evidence>
<dbReference type="Gene3D" id="1.10.3580.10">
    <property type="entry name" value="ATP12 ATPase"/>
    <property type="match status" value="1"/>
</dbReference>
<keyword evidence="5" id="KW-1185">Reference proteome</keyword>
<dbReference type="InterPro" id="IPR011419">
    <property type="entry name" value="ATP12_ATP_synth-F1-assembly"/>
</dbReference>
<evidence type="ECO:0000313" key="5">
    <source>
        <dbReference type="Proteomes" id="UP001348149"/>
    </source>
</evidence>
<evidence type="ECO:0000256" key="2">
    <source>
        <dbReference type="ARBA" id="ARBA00022946"/>
    </source>
</evidence>
<comment type="similarity">
    <text evidence="1">Belongs to the ATP12 family.</text>
</comment>
<name>A0ABU6HH52_9RHOB</name>
<gene>
    <name evidence="4" type="ORF">VK792_09065</name>
</gene>
<sequence length="236" mass="26432">MSNWAPKRFWKQAEVREADGGFAVTLDGRGVKTPAKAPLVLPTRAMAAAIAAEWDAQHEMVDPTTMPNTRSANAAIDKVARQFDEVAEMLLQYGDTDLLCYRAHSPVELVSRQAAHWDPLLDWAEQTFGARLQPRQGVIHAAQPDGVLDRLRGPVFAMNPFQMAAFHDLVSLTGSLILGLAATRRAWTENQLWTLSRLDETWQEEQWGADEEATELAERKKSEFLHACRFYQVSTG</sequence>
<dbReference type="SUPFAM" id="SSF160909">
    <property type="entry name" value="ATP12-like"/>
    <property type="match status" value="1"/>
</dbReference>